<evidence type="ECO:0000256" key="1">
    <source>
        <dbReference type="SAM" id="SignalP"/>
    </source>
</evidence>
<keyword evidence="3" id="KW-1185">Reference proteome</keyword>
<name>A0AAN8JN36_PATCE</name>
<comment type="caution">
    <text evidence="2">The sequence shown here is derived from an EMBL/GenBank/DDBJ whole genome shotgun (WGS) entry which is preliminary data.</text>
</comment>
<gene>
    <name evidence="2" type="ORF">SNE40_012740</name>
</gene>
<protein>
    <submittedName>
        <fullName evidence="2">Uncharacterized protein</fullName>
    </submittedName>
</protein>
<organism evidence="2 3">
    <name type="scientific">Patella caerulea</name>
    <name type="common">Rayed Mediterranean limpet</name>
    <dbReference type="NCBI Taxonomy" id="87958"/>
    <lineage>
        <taxon>Eukaryota</taxon>
        <taxon>Metazoa</taxon>
        <taxon>Spiralia</taxon>
        <taxon>Lophotrochozoa</taxon>
        <taxon>Mollusca</taxon>
        <taxon>Gastropoda</taxon>
        <taxon>Patellogastropoda</taxon>
        <taxon>Patelloidea</taxon>
        <taxon>Patellidae</taxon>
        <taxon>Patella</taxon>
    </lineage>
</organism>
<evidence type="ECO:0000313" key="2">
    <source>
        <dbReference type="EMBL" id="KAK6177859.1"/>
    </source>
</evidence>
<feature type="signal peptide" evidence="1">
    <location>
        <begin position="1"/>
        <end position="18"/>
    </location>
</feature>
<feature type="chain" id="PRO_5042815870" evidence="1">
    <location>
        <begin position="19"/>
        <end position="183"/>
    </location>
</feature>
<dbReference type="EMBL" id="JAZGQO010000009">
    <property type="protein sequence ID" value="KAK6177859.1"/>
    <property type="molecule type" value="Genomic_DNA"/>
</dbReference>
<sequence>MNTVYLYTFVCLISTTLGTSIKRSSGCDTAQLKSCTEAMANADKIFTFRKRGADGPLSECGLYDEMVTCLNRNNLLANCAGTEEWFSARILVDSFGYMCTEGRRETLANMDCFDNPDVEDAVDTCIKNFQSDLSSSGDPCGSVAKIPDCVADETLQVCSPGAASAMKDIMHHGLRSLGEMFNC</sequence>
<proteinExistence type="predicted"/>
<keyword evidence="1" id="KW-0732">Signal</keyword>
<dbReference type="Proteomes" id="UP001347796">
    <property type="component" value="Unassembled WGS sequence"/>
</dbReference>
<accession>A0AAN8JN36</accession>
<dbReference type="AlphaFoldDB" id="A0AAN8JN36"/>
<evidence type="ECO:0000313" key="3">
    <source>
        <dbReference type="Proteomes" id="UP001347796"/>
    </source>
</evidence>
<reference evidence="2 3" key="1">
    <citation type="submission" date="2024-01" db="EMBL/GenBank/DDBJ databases">
        <title>The genome of the rayed Mediterranean limpet Patella caerulea (Linnaeus, 1758).</title>
        <authorList>
            <person name="Anh-Thu Weber A."/>
            <person name="Halstead-Nussloch G."/>
        </authorList>
    </citation>
    <scope>NUCLEOTIDE SEQUENCE [LARGE SCALE GENOMIC DNA]</scope>
    <source>
        <strain evidence="2">AATW-2023a</strain>
        <tissue evidence="2">Whole specimen</tissue>
    </source>
</reference>